<evidence type="ECO:0000259" key="2">
    <source>
        <dbReference type="Pfam" id="PF01326"/>
    </source>
</evidence>
<keyword evidence="4" id="KW-1185">Reference proteome</keyword>
<dbReference type="Pfam" id="PF01326">
    <property type="entry name" value="PPDK_N"/>
    <property type="match status" value="1"/>
</dbReference>
<dbReference type="InterPro" id="IPR008279">
    <property type="entry name" value="PEP-util_enz_mobile_dom"/>
</dbReference>
<dbReference type="InterPro" id="IPR013815">
    <property type="entry name" value="ATP_grasp_subdomain_1"/>
</dbReference>
<dbReference type="EMBL" id="BMSA01000042">
    <property type="protein sequence ID" value="GGT93052.1"/>
    <property type="molecule type" value="Genomic_DNA"/>
</dbReference>
<dbReference type="AlphaFoldDB" id="A0A918M150"/>
<accession>A0A918M150</accession>
<dbReference type="GO" id="GO:0016301">
    <property type="term" value="F:kinase activity"/>
    <property type="evidence" value="ECO:0007669"/>
    <property type="project" value="InterPro"/>
</dbReference>
<reference evidence="3" key="1">
    <citation type="journal article" date="2014" name="Int. J. Syst. Evol. Microbiol.">
        <title>Complete genome sequence of Corynebacterium casei LMG S-19264T (=DSM 44701T), isolated from a smear-ripened cheese.</title>
        <authorList>
            <consortium name="US DOE Joint Genome Institute (JGI-PGF)"/>
            <person name="Walter F."/>
            <person name="Albersmeier A."/>
            <person name="Kalinowski J."/>
            <person name="Ruckert C."/>
        </authorList>
    </citation>
    <scope>NUCLEOTIDE SEQUENCE</scope>
    <source>
        <strain evidence="3">JCM 4125</strain>
    </source>
</reference>
<dbReference type="PANTHER" id="PTHR43615:SF1">
    <property type="entry name" value="PPDK_N DOMAIN-CONTAINING PROTEIN"/>
    <property type="match status" value="1"/>
</dbReference>
<dbReference type="GO" id="GO:0005524">
    <property type="term" value="F:ATP binding"/>
    <property type="evidence" value="ECO:0007669"/>
    <property type="project" value="InterPro"/>
</dbReference>
<reference evidence="3" key="2">
    <citation type="submission" date="2020-09" db="EMBL/GenBank/DDBJ databases">
        <authorList>
            <person name="Sun Q."/>
            <person name="Ohkuma M."/>
        </authorList>
    </citation>
    <scope>NUCLEOTIDE SEQUENCE</scope>
    <source>
        <strain evidence="3">JCM 4125</strain>
    </source>
</reference>
<dbReference type="SUPFAM" id="SSF52009">
    <property type="entry name" value="Phosphohistidine domain"/>
    <property type="match status" value="1"/>
</dbReference>
<dbReference type="Gene3D" id="3.30.470.20">
    <property type="entry name" value="ATP-grasp fold, B domain"/>
    <property type="match status" value="1"/>
</dbReference>
<name>A0A918M150_9ACTN</name>
<dbReference type="InterPro" id="IPR002192">
    <property type="entry name" value="PPDK_AMP/ATP-bd"/>
</dbReference>
<dbReference type="Gene3D" id="3.50.30.10">
    <property type="entry name" value="Phosphohistidine domain"/>
    <property type="match status" value="1"/>
</dbReference>
<proteinExistence type="predicted"/>
<organism evidence="3 4">
    <name type="scientific">Streptomyces phaeofaciens</name>
    <dbReference type="NCBI Taxonomy" id="68254"/>
    <lineage>
        <taxon>Bacteria</taxon>
        <taxon>Bacillati</taxon>
        <taxon>Actinomycetota</taxon>
        <taxon>Actinomycetes</taxon>
        <taxon>Kitasatosporales</taxon>
        <taxon>Streptomycetaceae</taxon>
        <taxon>Streptomyces</taxon>
    </lineage>
</organism>
<dbReference type="PANTHER" id="PTHR43615">
    <property type="entry name" value="PHOSPHOENOLPYRUVATE SYNTHASE-RELATED"/>
    <property type="match status" value="1"/>
</dbReference>
<protein>
    <submittedName>
        <fullName evidence="3">Phosphoenolpyruvate synthase</fullName>
    </submittedName>
</protein>
<dbReference type="Pfam" id="PF00391">
    <property type="entry name" value="PEP-utilizers"/>
    <property type="match status" value="1"/>
</dbReference>
<dbReference type="Gene3D" id="3.30.1490.20">
    <property type="entry name" value="ATP-grasp fold, A domain"/>
    <property type="match status" value="1"/>
</dbReference>
<gene>
    <name evidence="3" type="ORF">GCM10010226_83650</name>
</gene>
<dbReference type="InterPro" id="IPR036637">
    <property type="entry name" value="Phosphohistidine_dom_sf"/>
</dbReference>
<evidence type="ECO:0000313" key="4">
    <source>
        <dbReference type="Proteomes" id="UP000646776"/>
    </source>
</evidence>
<sequence length="847" mass="93869">MQEAGIGTAVSAVLRSVTVENAGTVAESIRSLIMAAELPPALHEAVEVAYAQAGAGRVAVRSSAMDEDGSQHSFAGQFDTYLNVVSEAEVLQRLKECWASAFSERSLHYRLSHSLPIHATGMAVVVQQMVPAQCSGVLFTAHPSDATSDAYFVSAIYGLGEGIVSGAVDADTLTLKASTGEVISSEVGAKAERFDARSTSGYDVSEVSASERAALALNGDDLAKLHAAGSRIADLFGCPQDIEWAIADGELWILQSRPVTTNPGRDGELRIWDNANIVESFSGVTSPLTFTFAAMAYGTVYESYARSLRVPREQLRQMDDWLPSLLGHFHGRVYYNLLNWYRLVRISPFYRINRRLLETAMGVDVPVSDGIAESLRPYEFRSRWRRRFSRAVINFTFAWKFLRMANNVRRFTRYFYRSYAVFDKVDYGSLPADETYRRFKDLKRDLLYRWGPMQMLDSTILLSLGALHFLGTKWMPEAPEWLTWAAARPGAAVESVEPARALSALAVRVRAEPDLTDLVENAEPNEMMRALRDAGHDEFLQAVEAYISDHGYRSPDELKLEVPDLREDPASLFLMLRDALHSPSDPHTRDTAQEYLDAHLHGIRRALYEVVRRKASRSLADRERLRFCRTRAFGSAKQILRALGRDLHRVGAIESFDDVFYLRLEELCGVYEGTIAHTELKDLVAVRKRIRERDELMSAPARFETRGGPYFDGNLDEATGWASQHAARTGVRSLRGTPSSPGLVEGRAVVATRPQDVKGGILVAYRTDPGWVAALPNAAGLIIERGSPLTHVAIVARELGVPTIVKMKDATREIETGMLIRMDGAQGTVTILDDPAETECIAETVVS</sequence>
<evidence type="ECO:0000259" key="1">
    <source>
        <dbReference type="Pfam" id="PF00391"/>
    </source>
</evidence>
<comment type="caution">
    <text evidence="3">The sequence shown here is derived from an EMBL/GenBank/DDBJ whole genome shotgun (WGS) entry which is preliminary data.</text>
</comment>
<dbReference type="InterPro" id="IPR051549">
    <property type="entry name" value="PEP_Utilizing_Enz"/>
</dbReference>
<dbReference type="SUPFAM" id="SSF56059">
    <property type="entry name" value="Glutathione synthetase ATP-binding domain-like"/>
    <property type="match status" value="1"/>
</dbReference>
<dbReference type="Proteomes" id="UP000646776">
    <property type="component" value="Unassembled WGS sequence"/>
</dbReference>
<evidence type="ECO:0000313" key="3">
    <source>
        <dbReference type="EMBL" id="GGT93052.1"/>
    </source>
</evidence>
<dbReference type="NCBIfam" id="NF004881">
    <property type="entry name" value="PRK06241.2-2"/>
    <property type="match status" value="1"/>
</dbReference>
<feature type="domain" description="PEP-utilising enzyme mobile" evidence="1">
    <location>
        <begin position="758"/>
        <end position="827"/>
    </location>
</feature>
<feature type="domain" description="Pyruvate phosphate dikinase AMP/ATP-binding" evidence="2">
    <location>
        <begin position="1"/>
        <end position="263"/>
    </location>
</feature>